<evidence type="ECO:0000313" key="7">
    <source>
        <dbReference type="Proteomes" id="UP000216943"/>
    </source>
</evidence>
<evidence type="ECO:0000256" key="2">
    <source>
        <dbReference type="ARBA" id="ARBA00022603"/>
    </source>
</evidence>
<dbReference type="InterPro" id="IPR002052">
    <property type="entry name" value="DNA_methylase_N6_adenine_CS"/>
</dbReference>
<dbReference type="GO" id="GO:0003677">
    <property type="term" value="F:DNA binding"/>
    <property type="evidence" value="ECO:0007669"/>
    <property type="project" value="InterPro"/>
</dbReference>
<keyword evidence="2 6" id="KW-0489">Methyltransferase</keyword>
<dbReference type="PANTHER" id="PTHR13370:SF3">
    <property type="entry name" value="TRNA (GUANINE(10)-N2)-METHYLTRANSFERASE HOMOLOG"/>
    <property type="match status" value="1"/>
</dbReference>
<evidence type="ECO:0000256" key="4">
    <source>
        <dbReference type="RuleBase" id="RU362026"/>
    </source>
</evidence>
<dbReference type="InterPro" id="IPR029063">
    <property type="entry name" value="SAM-dependent_MTases_sf"/>
</dbReference>
<protein>
    <recommendedName>
        <fullName evidence="4">Methyltransferase</fullName>
        <ecNumber evidence="4">2.1.1.-</ecNumber>
    </recommendedName>
</protein>
<accession>A0A269TI30</accession>
<proteinExistence type="inferred from homology"/>
<dbReference type="Proteomes" id="UP000216943">
    <property type="component" value="Unassembled WGS sequence"/>
</dbReference>
<dbReference type="PANTHER" id="PTHR13370">
    <property type="entry name" value="RNA METHYLASE-RELATED"/>
    <property type="match status" value="1"/>
</dbReference>
<dbReference type="REBASE" id="265905">
    <property type="entry name" value="M.Mag723ORF3940P"/>
</dbReference>
<sequence>MITKTKSVQEPIFKNTFTDQNVFFEAENFKLFQGDSFQILKTLEPKSVNMIFADPPYFLSNNGISCHSGKQVVNHKGKWDETKTIEEKLEFNREWLRLCREVLTDDGTIWISGTYHNIYTVGVALELEGYSIINNITWQKPNPTPNLAGRSFTNSTETIIWARKQLTAKTKGKHFYNYALMKEINGGKQMKDVWLLNLPTPSEKKFGKHPTQKPLSVLERLILASTKENDLVLDCFNGSGTTGIAASKLGRKYIGIDNELEYLELTKNRFLDLNKDEK</sequence>
<dbReference type="PRINTS" id="PR00508">
    <property type="entry name" value="S21N4MTFRASE"/>
</dbReference>
<keyword evidence="3 6" id="KW-0808">Transferase</keyword>
<dbReference type="Pfam" id="PF01555">
    <property type="entry name" value="N6_N4_Mtase"/>
    <property type="match status" value="1"/>
</dbReference>
<name>A0A269TI30_9BACT</name>
<dbReference type="EC" id="2.1.1.-" evidence="4"/>
<evidence type="ECO:0000259" key="5">
    <source>
        <dbReference type="Pfam" id="PF01555"/>
    </source>
</evidence>
<dbReference type="InterPro" id="IPR001091">
    <property type="entry name" value="RM_Methyltransferase"/>
</dbReference>
<dbReference type="GO" id="GO:0032259">
    <property type="term" value="P:methylation"/>
    <property type="evidence" value="ECO:0007669"/>
    <property type="project" value="UniProtKB-KW"/>
</dbReference>
<evidence type="ECO:0000256" key="1">
    <source>
        <dbReference type="ARBA" id="ARBA00006594"/>
    </source>
</evidence>
<dbReference type="Gene3D" id="3.40.50.150">
    <property type="entry name" value="Vaccinia Virus protein VP39"/>
    <property type="match status" value="1"/>
</dbReference>
<organism evidence="6 7">
    <name type="scientific">Mycoplasmopsis agassizii</name>
    <dbReference type="NCBI Taxonomy" id="33922"/>
    <lineage>
        <taxon>Bacteria</taxon>
        <taxon>Bacillati</taxon>
        <taxon>Mycoplasmatota</taxon>
        <taxon>Mycoplasmoidales</taxon>
        <taxon>Metamycoplasmataceae</taxon>
        <taxon>Mycoplasmopsis</taxon>
    </lineage>
</organism>
<comment type="similarity">
    <text evidence="1 4">Belongs to the N(4)/N(6)-methyltransferase family.</text>
</comment>
<dbReference type="AlphaFoldDB" id="A0A269TI30"/>
<dbReference type="SUPFAM" id="SSF53335">
    <property type="entry name" value="S-adenosyl-L-methionine-dependent methyltransferases"/>
    <property type="match status" value="1"/>
</dbReference>
<dbReference type="EMBL" id="NQNY01000014">
    <property type="protein sequence ID" value="PAK21051.1"/>
    <property type="molecule type" value="Genomic_DNA"/>
</dbReference>
<gene>
    <name evidence="6" type="ORF">CJJ23_03940</name>
</gene>
<dbReference type="RefSeq" id="WP_095335055.1">
    <property type="nucleotide sequence ID" value="NZ_NQNY01000014.1"/>
</dbReference>
<dbReference type="GO" id="GO:0005737">
    <property type="term" value="C:cytoplasm"/>
    <property type="evidence" value="ECO:0007669"/>
    <property type="project" value="TreeGrafter"/>
</dbReference>
<evidence type="ECO:0000256" key="3">
    <source>
        <dbReference type="ARBA" id="ARBA00022679"/>
    </source>
</evidence>
<feature type="domain" description="DNA methylase N-4/N-6" evidence="5">
    <location>
        <begin position="48"/>
        <end position="267"/>
    </location>
</feature>
<dbReference type="OrthoDB" id="9800801at2"/>
<evidence type="ECO:0000313" key="6">
    <source>
        <dbReference type="EMBL" id="PAK21051.1"/>
    </source>
</evidence>
<dbReference type="PROSITE" id="PS00092">
    <property type="entry name" value="N6_MTASE"/>
    <property type="match status" value="1"/>
</dbReference>
<dbReference type="GO" id="GO:0009007">
    <property type="term" value="F:site-specific DNA-methyltransferase (adenine-specific) activity"/>
    <property type="evidence" value="ECO:0007669"/>
    <property type="project" value="TreeGrafter"/>
</dbReference>
<dbReference type="GO" id="GO:0008170">
    <property type="term" value="F:N-methyltransferase activity"/>
    <property type="evidence" value="ECO:0007669"/>
    <property type="project" value="InterPro"/>
</dbReference>
<dbReference type="InterPro" id="IPR002941">
    <property type="entry name" value="DNA_methylase_N4/N6"/>
</dbReference>
<reference evidence="7" key="1">
    <citation type="submission" date="2017-08" db="EMBL/GenBank/DDBJ databases">
        <authorList>
            <person name="Alvarez-Ponce D."/>
            <person name="Weitzman C.L."/>
            <person name="Tillett R.L."/>
            <person name="Sandmeier F.C."/>
            <person name="Tracy C.R."/>
        </authorList>
    </citation>
    <scope>NUCLEOTIDE SEQUENCE [LARGE SCALE GENOMIC DNA]</scope>
    <source>
        <strain evidence="7">723</strain>
    </source>
</reference>
<comment type="caution">
    <text evidence="6">The sequence shown here is derived from an EMBL/GenBank/DDBJ whole genome shotgun (WGS) entry which is preliminary data.</text>
</comment>